<dbReference type="Proteomes" id="UP000266723">
    <property type="component" value="Unassembled WGS sequence"/>
</dbReference>
<gene>
    <name evidence="1" type="ORF">DY000_02021800</name>
</gene>
<evidence type="ECO:0000313" key="1">
    <source>
        <dbReference type="EMBL" id="KAF3593508.1"/>
    </source>
</evidence>
<reference evidence="1 2" key="1">
    <citation type="journal article" date="2020" name="BMC Genomics">
        <title>Intraspecific diversification of the crop wild relative Brassica cretica Lam. using demographic model selection.</title>
        <authorList>
            <person name="Kioukis A."/>
            <person name="Michalopoulou V.A."/>
            <person name="Briers L."/>
            <person name="Pirintsos S."/>
            <person name="Studholme D.J."/>
            <person name="Pavlidis P."/>
            <person name="Sarris P.F."/>
        </authorList>
    </citation>
    <scope>NUCLEOTIDE SEQUENCE [LARGE SCALE GENOMIC DNA]</scope>
    <source>
        <strain evidence="2">cv. PFS-1207/04</strain>
    </source>
</reference>
<comment type="caution">
    <text evidence="1">The sequence shown here is derived from an EMBL/GenBank/DDBJ whole genome shotgun (WGS) entry which is preliminary data.</text>
</comment>
<protein>
    <submittedName>
        <fullName evidence="1">Uncharacterized protein</fullName>
    </submittedName>
</protein>
<accession>A0ABQ7E8F1</accession>
<organism evidence="1 2">
    <name type="scientific">Brassica cretica</name>
    <name type="common">Mustard</name>
    <dbReference type="NCBI Taxonomy" id="69181"/>
    <lineage>
        <taxon>Eukaryota</taxon>
        <taxon>Viridiplantae</taxon>
        <taxon>Streptophyta</taxon>
        <taxon>Embryophyta</taxon>
        <taxon>Tracheophyta</taxon>
        <taxon>Spermatophyta</taxon>
        <taxon>Magnoliopsida</taxon>
        <taxon>eudicotyledons</taxon>
        <taxon>Gunneridae</taxon>
        <taxon>Pentapetalae</taxon>
        <taxon>rosids</taxon>
        <taxon>malvids</taxon>
        <taxon>Brassicales</taxon>
        <taxon>Brassicaceae</taxon>
        <taxon>Brassiceae</taxon>
        <taxon>Brassica</taxon>
    </lineage>
</organism>
<keyword evidence="2" id="KW-1185">Reference proteome</keyword>
<name>A0ABQ7E8F1_BRACR</name>
<dbReference type="EMBL" id="QGKV02000299">
    <property type="protein sequence ID" value="KAF3593508.1"/>
    <property type="molecule type" value="Genomic_DNA"/>
</dbReference>
<proteinExistence type="predicted"/>
<evidence type="ECO:0000313" key="2">
    <source>
        <dbReference type="Proteomes" id="UP000266723"/>
    </source>
</evidence>
<sequence>MGFSTAHLIKPRVPLPFTIKGVAAPFFCLIQKLHRRSVGKSQRLKTLASLSLSLLRAISRSLFPRCRSMSLSPRRLSLSSSPAPSGGGGDQIGLLDVDLVEALFRM</sequence>